<dbReference type="GO" id="GO:0005886">
    <property type="term" value="C:plasma membrane"/>
    <property type="evidence" value="ECO:0007669"/>
    <property type="project" value="UniProtKB-SubCell"/>
</dbReference>
<dbReference type="RefSeq" id="WP_136850375.1">
    <property type="nucleotide sequence ID" value="NZ_SWCI01000001.1"/>
</dbReference>
<reference evidence="12 13" key="1">
    <citation type="submission" date="2019-04" db="EMBL/GenBank/DDBJ databases">
        <authorList>
            <person name="Hwang J.C."/>
        </authorList>
    </citation>
    <scope>NUCLEOTIDE SEQUENCE [LARGE SCALE GENOMIC DNA]</scope>
    <source>
        <strain evidence="12 13">IMCC35001</strain>
    </source>
</reference>
<dbReference type="Pfam" id="PF00015">
    <property type="entry name" value="MCPsignal"/>
    <property type="match status" value="1"/>
</dbReference>
<evidence type="ECO:0000259" key="11">
    <source>
        <dbReference type="PROSITE" id="PS50885"/>
    </source>
</evidence>
<dbReference type="PANTHER" id="PTHR32089">
    <property type="entry name" value="METHYL-ACCEPTING CHEMOTAXIS PROTEIN MCPB"/>
    <property type="match status" value="1"/>
</dbReference>
<dbReference type="SMART" id="SM00283">
    <property type="entry name" value="MA"/>
    <property type="match status" value="1"/>
</dbReference>
<dbReference type="PROSITE" id="PS50111">
    <property type="entry name" value="CHEMOTAXIS_TRANSDUC_2"/>
    <property type="match status" value="1"/>
</dbReference>
<dbReference type="PROSITE" id="PS50885">
    <property type="entry name" value="HAMP"/>
    <property type="match status" value="1"/>
</dbReference>
<evidence type="ECO:0000259" key="10">
    <source>
        <dbReference type="PROSITE" id="PS50111"/>
    </source>
</evidence>
<dbReference type="Gene3D" id="1.10.287.950">
    <property type="entry name" value="Methyl-accepting chemotaxis protein"/>
    <property type="match status" value="1"/>
</dbReference>
<dbReference type="Gene3D" id="3.30.450.20">
    <property type="entry name" value="PAS domain"/>
    <property type="match status" value="1"/>
</dbReference>
<comment type="subcellular location">
    <subcellularLocation>
        <location evidence="1">Cell membrane</location>
        <topology evidence="1">Multi-pass membrane protein</topology>
    </subcellularLocation>
</comment>
<keyword evidence="6 8" id="KW-0807">Transducer</keyword>
<evidence type="ECO:0000256" key="4">
    <source>
        <dbReference type="ARBA" id="ARBA00022989"/>
    </source>
</evidence>
<dbReference type="SMART" id="SM01049">
    <property type="entry name" value="Cache_2"/>
    <property type="match status" value="1"/>
</dbReference>
<keyword evidence="5" id="KW-0472">Membrane</keyword>
<dbReference type="InterPro" id="IPR033480">
    <property type="entry name" value="sCache_2"/>
</dbReference>
<dbReference type="Pfam" id="PF17200">
    <property type="entry name" value="sCache_2"/>
    <property type="match status" value="1"/>
</dbReference>
<dbReference type="Proteomes" id="UP000305674">
    <property type="component" value="Unassembled WGS sequence"/>
</dbReference>
<organism evidence="12 13">
    <name type="scientific">Ferrimonas sediminicola</name>
    <dbReference type="NCBI Taxonomy" id="2569538"/>
    <lineage>
        <taxon>Bacteria</taxon>
        <taxon>Pseudomonadati</taxon>
        <taxon>Pseudomonadota</taxon>
        <taxon>Gammaproteobacteria</taxon>
        <taxon>Alteromonadales</taxon>
        <taxon>Ferrimonadaceae</taxon>
        <taxon>Ferrimonas</taxon>
    </lineage>
</organism>
<dbReference type="EMBL" id="SWCI01000001">
    <property type="protein sequence ID" value="TKB51120.1"/>
    <property type="molecule type" value="Genomic_DNA"/>
</dbReference>
<evidence type="ECO:0000256" key="5">
    <source>
        <dbReference type="ARBA" id="ARBA00023136"/>
    </source>
</evidence>
<dbReference type="Pfam" id="PF00672">
    <property type="entry name" value="HAMP"/>
    <property type="match status" value="1"/>
</dbReference>
<evidence type="ECO:0000313" key="13">
    <source>
        <dbReference type="Proteomes" id="UP000305674"/>
    </source>
</evidence>
<dbReference type="InterPro" id="IPR003660">
    <property type="entry name" value="HAMP_dom"/>
</dbReference>
<dbReference type="FunFam" id="1.10.287.950:FF:000001">
    <property type="entry name" value="Methyl-accepting chemotaxis sensory transducer"/>
    <property type="match status" value="1"/>
</dbReference>
<sequence>MLLLKRISISKKLWLLVILSIIATLWLLVFAANLLKSRINDATDQALKGHLDQAHSLVTFYQGQAAELGEENAKSRALAALTQLRFEGKHYFWVLGSDGTLLAHPHRQDALGQDISRETDLNGVPFWQEMVNLGRGPGEGFLKYSLKGDNGEPVEKTAYVMRDQQWNWVIGAGIEHADGQALFWDLVIRLIWVSLIATAVTQLVSHFVRRDIATAIHELEVACDAMADGDLGDKDSHLHDRRDELGHLAQALGKMRQSLVKVLSEVKLTATDAQEQALALADSAQASRHSIEEQQSQLQQVATAVNEMSHTIGDVAHNAEQTAATTHAASDSSEQGQQRMHQAEARINELAQSVSASADRIRELHQGVQAISEITEVINGISEQTNLLALNAAIEAARAGEQGRGFAVVADEVRGLAARTRESTSQVQSTIETLQRGALVSVEAMGSCTTLASDSAAESKTMAQELEQVVTRIRDANDRAGQIATASEQQSAVAEEINQNLIRANESGNEVGQQAEQVARQSQALLDHAASLQNQLQRFSFSG</sequence>
<dbReference type="OrthoDB" id="2489132at2"/>
<dbReference type="InterPro" id="IPR004089">
    <property type="entry name" value="MCPsignal_dom"/>
</dbReference>
<evidence type="ECO:0000256" key="8">
    <source>
        <dbReference type="PROSITE-ProRule" id="PRU00284"/>
    </source>
</evidence>
<evidence type="ECO:0000256" key="3">
    <source>
        <dbReference type="ARBA" id="ARBA00022692"/>
    </source>
</evidence>
<dbReference type="CDD" id="cd06225">
    <property type="entry name" value="HAMP"/>
    <property type="match status" value="1"/>
</dbReference>
<feature type="domain" description="Methyl-accepting transducer" evidence="10">
    <location>
        <begin position="269"/>
        <end position="505"/>
    </location>
</feature>
<evidence type="ECO:0000256" key="6">
    <source>
        <dbReference type="ARBA" id="ARBA00023224"/>
    </source>
</evidence>
<comment type="caution">
    <text evidence="12">The sequence shown here is derived from an EMBL/GenBank/DDBJ whole genome shotgun (WGS) entry which is preliminary data.</text>
</comment>
<evidence type="ECO:0000313" key="12">
    <source>
        <dbReference type="EMBL" id="TKB51120.1"/>
    </source>
</evidence>
<feature type="compositionally biased region" description="Low complexity" evidence="9">
    <location>
        <begin position="322"/>
        <end position="333"/>
    </location>
</feature>
<evidence type="ECO:0000256" key="2">
    <source>
        <dbReference type="ARBA" id="ARBA00022475"/>
    </source>
</evidence>
<dbReference type="PANTHER" id="PTHR32089:SF120">
    <property type="entry name" value="METHYL-ACCEPTING CHEMOTAXIS PROTEIN TLPQ"/>
    <property type="match status" value="1"/>
</dbReference>
<dbReference type="GO" id="GO:0006935">
    <property type="term" value="P:chemotaxis"/>
    <property type="evidence" value="ECO:0007669"/>
    <property type="project" value="UniProtKB-ARBA"/>
</dbReference>
<feature type="domain" description="HAMP" evidence="11">
    <location>
        <begin position="210"/>
        <end position="264"/>
    </location>
</feature>
<evidence type="ECO:0000256" key="7">
    <source>
        <dbReference type="ARBA" id="ARBA00029447"/>
    </source>
</evidence>
<dbReference type="SUPFAM" id="SSF58104">
    <property type="entry name" value="Methyl-accepting chemotaxis protein (MCP) signaling domain"/>
    <property type="match status" value="1"/>
</dbReference>
<evidence type="ECO:0000256" key="9">
    <source>
        <dbReference type="SAM" id="MobiDB-lite"/>
    </source>
</evidence>
<dbReference type="SMART" id="SM00304">
    <property type="entry name" value="HAMP"/>
    <property type="match status" value="1"/>
</dbReference>
<dbReference type="AlphaFoldDB" id="A0A4U1BI65"/>
<dbReference type="CDD" id="cd11386">
    <property type="entry name" value="MCP_signal"/>
    <property type="match status" value="1"/>
</dbReference>
<keyword evidence="3" id="KW-0812">Transmembrane</keyword>
<protein>
    <submittedName>
        <fullName evidence="12">Methyl-accepting chemotaxis protein</fullName>
    </submittedName>
</protein>
<gene>
    <name evidence="12" type="ORF">FCL40_00765</name>
</gene>
<dbReference type="GO" id="GO:0007165">
    <property type="term" value="P:signal transduction"/>
    <property type="evidence" value="ECO:0007669"/>
    <property type="project" value="UniProtKB-KW"/>
</dbReference>
<comment type="similarity">
    <text evidence="7">Belongs to the methyl-accepting chemotaxis (MCP) protein family.</text>
</comment>
<keyword evidence="4" id="KW-1133">Transmembrane helix</keyword>
<keyword evidence="13" id="KW-1185">Reference proteome</keyword>
<evidence type="ECO:0000256" key="1">
    <source>
        <dbReference type="ARBA" id="ARBA00004651"/>
    </source>
</evidence>
<proteinExistence type="inferred from homology"/>
<accession>A0A4U1BI65</accession>
<feature type="region of interest" description="Disordered" evidence="9">
    <location>
        <begin position="322"/>
        <end position="341"/>
    </location>
</feature>
<name>A0A4U1BI65_9GAMM</name>
<keyword evidence="2" id="KW-1003">Cell membrane</keyword>